<organism evidence="1 2">
    <name type="scientific">Phaeobacter gallaeciensis</name>
    <dbReference type="NCBI Taxonomy" id="60890"/>
    <lineage>
        <taxon>Bacteria</taxon>
        <taxon>Pseudomonadati</taxon>
        <taxon>Pseudomonadota</taxon>
        <taxon>Alphaproteobacteria</taxon>
        <taxon>Rhodobacterales</taxon>
        <taxon>Roseobacteraceae</taxon>
        <taxon>Phaeobacter</taxon>
    </lineage>
</organism>
<dbReference type="SUPFAM" id="SSF56925">
    <property type="entry name" value="OMPA-like"/>
    <property type="match status" value="1"/>
</dbReference>
<dbReference type="RefSeq" id="WP_113824608.1">
    <property type="nucleotide sequence ID" value="NZ_QOCE01000038.1"/>
</dbReference>
<gene>
    <name evidence="1" type="ORF">DS909_16805</name>
</gene>
<protein>
    <recommendedName>
        <fullName evidence="3">Outer membrane protein beta-barrel domain-containing protein</fullName>
    </recommendedName>
</protein>
<dbReference type="AlphaFoldDB" id="A0A366WVU1"/>
<dbReference type="OrthoDB" id="6555107at2"/>
<accession>A0A366WVU1</accession>
<evidence type="ECO:0000313" key="2">
    <source>
        <dbReference type="Proteomes" id="UP000252706"/>
    </source>
</evidence>
<dbReference type="InterPro" id="IPR011250">
    <property type="entry name" value="OMP/PagP_B-barrel"/>
</dbReference>
<evidence type="ECO:0008006" key="3">
    <source>
        <dbReference type="Google" id="ProtNLM"/>
    </source>
</evidence>
<reference evidence="1 2" key="1">
    <citation type="submission" date="2018-07" db="EMBL/GenBank/DDBJ databases">
        <title>Modular assembly of carbohydrate-degrading microbial communities in the ocean.</title>
        <authorList>
            <person name="Enke T.N."/>
            <person name="Datta M.S."/>
            <person name="Schwartzman J.A."/>
            <person name="Cermak N."/>
            <person name="Schmitz D.A."/>
            <person name="Barrere J."/>
            <person name="Cordero O.X."/>
        </authorList>
    </citation>
    <scope>NUCLEOTIDE SEQUENCE [LARGE SCALE GENOMIC DNA]</scope>
    <source>
        <strain evidence="1 2">C3M10</strain>
    </source>
</reference>
<proteinExistence type="predicted"/>
<comment type="caution">
    <text evidence="1">The sequence shown here is derived from an EMBL/GenBank/DDBJ whole genome shotgun (WGS) entry which is preliminary data.</text>
</comment>
<dbReference type="Proteomes" id="UP000252706">
    <property type="component" value="Unassembled WGS sequence"/>
</dbReference>
<evidence type="ECO:0000313" key="1">
    <source>
        <dbReference type="EMBL" id="RBW52891.1"/>
    </source>
</evidence>
<name>A0A366WVU1_9RHOB</name>
<dbReference type="EMBL" id="QOCE01000038">
    <property type="protein sequence ID" value="RBW52891.1"/>
    <property type="molecule type" value="Genomic_DNA"/>
</dbReference>
<sequence length="259" mass="27711">MKDTGETRIIVSALKCLGGTLIALGAATQVAQAQDNWEWRVAPYLWATSLQGRVATVPGVPPADVDASFSDILDNLDFAGMVVGHGRNGRWGITGDLQYVKLTAESGSLAPTFGKAVVKIENTIVSLMADYELAQAPNYEVWVSGGLRYWRVKNDISLTPGTAPGRTANGADSWVDPIIGVRGRREIGERSFVTGWAYVGGFGAGSENMADVFGGVGYQFTPTTAGVLGYRWMTVDRQNGSFLYDATQQGVLAGLSFQF</sequence>